<accession>A0A0F9HMU7</accession>
<comment type="caution">
    <text evidence="2">The sequence shown here is derived from an EMBL/GenBank/DDBJ whole genome shotgun (WGS) entry which is preliminary data.</text>
</comment>
<reference evidence="2" key="1">
    <citation type="journal article" date="2015" name="Nature">
        <title>Complex archaea that bridge the gap between prokaryotes and eukaryotes.</title>
        <authorList>
            <person name="Spang A."/>
            <person name="Saw J.H."/>
            <person name="Jorgensen S.L."/>
            <person name="Zaremba-Niedzwiedzka K."/>
            <person name="Martijn J."/>
            <person name="Lind A.E."/>
            <person name="van Eijk R."/>
            <person name="Schleper C."/>
            <person name="Guy L."/>
            <person name="Ettema T.J."/>
        </authorList>
    </citation>
    <scope>NUCLEOTIDE SEQUENCE</scope>
</reference>
<evidence type="ECO:0000313" key="2">
    <source>
        <dbReference type="EMBL" id="KKM04542.1"/>
    </source>
</evidence>
<protein>
    <submittedName>
        <fullName evidence="2">Uncharacterized protein</fullName>
    </submittedName>
</protein>
<name>A0A0F9HMU7_9ZZZZ</name>
<dbReference type="EMBL" id="LAZR01016427">
    <property type="protein sequence ID" value="KKM04542.1"/>
    <property type="molecule type" value="Genomic_DNA"/>
</dbReference>
<evidence type="ECO:0000256" key="1">
    <source>
        <dbReference type="SAM" id="MobiDB-lite"/>
    </source>
</evidence>
<proteinExistence type="predicted"/>
<feature type="region of interest" description="Disordered" evidence="1">
    <location>
        <begin position="104"/>
        <end position="168"/>
    </location>
</feature>
<dbReference type="AlphaFoldDB" id="A0A0F9HMU7"/>
<sequence length="168" mass="18506">MADDILLQINLNRATNFEFELSVTGISADSAKVTFGLEVTGLFTIQFPCVRGDDGNWSVSIPVLDKYMEEGNYTYTIELIVEGYHFSPVKGTAHVGPVAEVKGSMPKKKVSVSFGGLKSTDKPDNKEEKAEEKVVKKAEKKEEKKAKKAEKVEEKKKPGKGFDTSKSI</sequence>
<organism evidence="2">
    <name type="scientific">marine sediment metagenome</name>
    <dbReference type="NCBI Taxonomy" id="412755"/>
    <lineage>
        <taxon>unclassified sequences</taxon>
        <taxon>metagenomes</taxon>
        <taxon>ecological metagenomes</taxon>
    </lineage>
</organism>
<feature type="non-terminal residue" evidence="2">
    <location>
        <position position="168"/>
    </location>
</feature>
<gene>
    <name evidence="2" type="ORF">LCGC14_1763140</name>
</gene>
<feature type="compositionally biased region" description="Basic and acidic residues" evidence="1">
    <location>
        <begin position="119"/>
        <end position="156"/>
    </location>
</feature>